<gene>
    <name evidence="4" type="ORF">MTO99_07945</name>
</gene>
<dbReference type="Proteomes" id="UP000832097">
    <property type="component" value="Chromosome"/>
</dbReference>
<evidence type="ECO:0000256" key="2">
    <source>
        <dbReference type="ARBA" id="ARBA00023315"/>
    </source>
</evidence>
<evidence type="ECO:0000259" key="3">
    <source>
        <dbReference type="PROSITE" id="PS51186"/>
    </source>
</evidence>
<feature type="domain" description="N-acetyltransferase" evidence="3">
    <location>
        <begin position="1"/>
        <end position="144"/>
    </location>
</feature>
<dbReference type="Pfam" id="PF00583">
    <property type="entry name" value="Acetyltransf_1"/>
    <property type="match status" value="1"/>
</dbReference>
<dbReference type="CDD" id="cd04301">
    <property type="entry name" value="NAT_SF"/>
    <property type="match status" value="1"/>
</dbReference>
<dbReference type="EMBL" id="CP094528">
    <property type="protein sequence ID" value="UOE45668.1"/>
    <property type="molecule type" value="Genomic_DNA"/>
</dbReference>
<proteinExistence type="predicted"/>
<protein>
    <submittedName>
        <fullName evidence="4">GNAT family N-acetyltransferase</fullName>
    </submittedName>
</protein>
<dbReference type="SUPFAM" id="SSF55729">
    <property type="entry name" value="Acyl-CoA N-acyltransferases (Nat)"/>
    <property type="match status" value="1"/>
</dbReference>
<sequence length="144" mass="15544">MQIRRTVPEDAALIAPLLGQLGYPTAPAALAARLERAADDDDDPSWIAVDDATHAAVGFAAAHCFAPFELDGPVSELTALVVDDGARRAGIGRALVATFEAWAEARGCVRMSVATSFRRTDAHRFYERLGYVQLARKYEKNLVG</sequence>
<dbReference type="PANTHER" id="PTHR43877">
    <property type="entry name" value="AMINOALKYLPHOSPHONATE N-ACETYLTRANSFERASE-RELATED-RELATED"/>
    <property type="match status" value="1"/>
</dbReference>
<organism evidence="4 5">
    <name type="scientific">Agromyces larvae</name>
    <dbReference type="NCBI Taxonomy" id="2929802"/>
    <lineage>
        <taxon>Bacteria</taxon>
        <taxon>Bacillati</taxon>
        <taxon>Actinomycetota</taxon>
        <taxon>Actinomycetes</taxon>
        <taxon>Micrococcales</taxon>
        <taxon>Microbacteriaceae</taxon>
        <taxon>Agromyces</taxon>
    </lineage>
</organism>
<keyword evidence="2" id="KW-0012">Acyltransferase</keyword>
<reference evidence="4 5" key="1">
    <citation type="submission" date="2022-03" db="EMBL/GenBank/DDBJ databases">
        <title>Mucilaginibacter sp. isolated from the gut of Protaetia brevitarsis seulensis larvae.</title>
        <authorList>
            <person name="Won M."/>
            <person name="Kim S.-J."/>
            <person name="Kwon S.-W."/>
        </authorList>
    </citation>
    <scope>NUCLEOTIDE SEQUENCE [LARGE SCALE GENOMIC DNA]</scope>
    <source>
        <strain evidence="4 5">CFWR-12</strain>
    </source>
</reference>
<dbReference type="RefSeq" id="WP_243558266.1">
    <property type="nucleotide sequence ID" value="NZ_CP094528.1"/>
</dbReference>
<keyword evidence="5" id="KW-1185">Reference proteome</keyword>
<evidence type="ECO:0000256" key="1">
    <source>
        <dbReference type="ARBA" id="ARBA00022679"/>
    </source>
</evidence>
<dbReference type="InterPro" id="IPR050832">
    <property type="entry name" value="Bact_Acetyltransf"/>
</dbReference>
<dbReference type="InterPro" id="IPR000182">
    <property type="entry name" value="GNAT_dom"/>
</dbReference>
<evidence type="ECO:0000313" key="5">
    <source>
        <dbReference type="Proteomes" id="UP000832097"/>
    </source>
</evidence>
<keyword evidence="1" id="KW-0808">Transferase</keyword>
<dbReference type="Gene3D" id="3.40.630.30">
    <property type="match status" value="1"/>
</dbReference>
<accession>A0ABY4C2F9</accession>
<dbReference type="PROSITE" id="PS51186">
    <property type="entry name" value="GNAT"/>
    <property type="match status" value="1"/>
</dbReference>
<dbReference type="InterPro" id="IPR016181">
    <property type="entry name" value="Acyl_CoA_acyltransferase"/>
</dbReference>
<evidence type="ECO:0000313" key="4">
    <source>
        <dbReference type="EMBL" id="UOE45668.1"/>
    </source>
</evidence>
<name>A0ABY4C2F9_9MICO</name>